<proteinExistence type="predicted"/>
<organism evidence="1 2">
    <name type="scientific">Flavobacterium rivuli WB 3.3-2 = DSM 21788</name>
    <dbReference type="NCBI Taxonomy" id="1121895"/>
    <lineage>
        <taxon>Bacteria</taxon>
        <taxon>Pseudomonadati</taxon>
        <taxon>Bacteroidota</taxon>
        <taxon>Flavobacteriia</taxon>
        <taxon>Flavobacteriales</taxon>
        <taxon>Flavobacteriaceae</taxon>
        <taxon>Flavobacterium</taxon>
    </lineage>
</organism>
<reference evidence="1 2" key="1">
    <citation type="submission" date="2013-09" db="EMBL/GenBank/DDBJ databases">
        <authorList>
            <person name="Zeng Z."/>
            <person name="Chen C."/>
        </authorList>
    </citation>
    <scope>NUCLEOTIDE SEQUENCE [LARGE SCALE GENOMIC DNA]</scope>
    <source>
        <strain evidence="1 2">WB 3.3-2</strain>
    </source>
</reference>
<accession>A0A0A2M5Y1</accession>
<evidence type="ECO:0000313" key="2">
    <source>
        <dbReference type="Proteomes" id="UP000030152"/>
    </source>
</evidence>
<name>A0A0A2M5Y1_9FLAO</name>
<dbReference type="Proteomes" id="UP000030152">
    <property type="component" value="Unassembled WGS sequence"/>
</dbReference>
<dbReference type="EMBL" id="JRLX01000002">
    <property type="protein sequence ID" value="KGO88077.1"/>
    <property type="molecule type" value="Genomic_DNA"/>
</dbReference>
<evidence type="ECO:0000313" key="1">
    <source>
        <dbReference type="EMBL" id="KGO88077.1"/>
    </source>
</evidence>
<keyword evidence="2" id="KW-1185">Reference proteome</keyword>
<dbReference type="AlphaFoldDB" id="A0A0A2M5Y1"/>
<protein>
    <submittedName>
        <fullName evidence="1">Uncharacterized protein</fullName>
    </submittedName>
</protein>
<gene>
    <name evidence="1" type="ORF">Q765_03200</name>
</gene>
<comment type="caution">
    <text evidence="1">The sequence shown here is derived from an EMBL/GenBank/DDBJ whole genome shotgun (WGS) entry which is preliminary data.</text>
</comment>
<sequence>MLLFKISIIFNVLNLMCKRFFSNITPPFNPIIDMLMEKVKSLFRTFSGILEFTIDKVSHKFDFENTLPNRNLDEILNNPEDQKKIEDAIQYLKEHKNEKSKDIIFSDNEKLTVSIS</sequence>
<dbReference type="STRING" id="1121895.GCA_000378485_01138"/>